<dbReference type="Pfam" id="PF01082">
    <property type="entry name" value="Cu2_monooxygen"/>
    <property type="match status" value="1"/>
</dbReference>
<name>A0A2P2IGG7_9CRUS</name>
<dbReference type="InterPro" id="IPR024548">
    <property type="entry name" value="Cu2_monoox_C"/>
</dbReference>
<dbReference type="GO" id="GO:0005615">
    <property type="term" value="C:extracellular space"/>
    <property type="evidence" value="ECO:0007669"/>
    <property type="project" value="TreeGrafter"/>
</dbReference>
<dbReference type="GO" id="GO:0005507">
    <property type="term" value="F:copper ion binding"/>
    <property type="evidence" value="ECO:0007669"/>
    <property type="project" value="InterPro"/>
</dbReference>
<organism evidence="7">
    <name type="scientific">Hirondellea gigas</name>
    <dbReference type="NCBI Taxonomy" id="1518452"/>
    <lineage>
        <taxon>Eukaryota</taxon>
        <taxon>Metazoa</taxon>
        <taxon>Ecdysozoa</taxon>
        <taxon>Arthropoda</taxon>
        <taxon>Crustacea</taxon>
        <taxon>Multicrustacea</taxon>
        <taxon>Malacostraca</taxon>
        <taxon>Eumalacostraca</taxon>
        <taxon>Peracarida</taxon>
        <taxon>Amphipoda</taxon>
        <taxon>Amphilochidea</taxon>
        <taxon>Lysianassida</taxon>
        <taxon>Lysianassidira</taxon>
        <taxon>Lysianassoidea</taxon>
        <taxon>Lysianassidae</taxon>
        <taxon>Hirondellea</taxon>
    </lineage>
</organism>
<accession>A0A2P2IGG7</accession>
<dbReference type="GO" id="GO:0006589">
    <property type="term" value="P:octopamine biosynthetic process"/>
    <property type="evidence" value="ECO:0007669"/>
    <property type="project" value="TreeGrafter"/>
</dbReference>
<comment type="similarity">
    <text evidence="1">Belongs to the copper type II ascorbate-dependent monooxygenase family.</text>
</comment>
<keyword evidence="3" id="KW-0325">Glycoprotein</keyword>
<feature type="region of interest" description="Disordered" evidence="4">
    <location>
        <begin position="413"/>
        <end position="432"/>
    </location>
</feature>
<sequence>MKHSFYIGFKPNIPDRTAAFVHHLVVYECRLEDSSNKLEKWLNHQGRQCFSPNMPTSWAACATPIVAWAVGSDGVFLPSHLATPVGEEHGGSTYFLFEVHYDNPNKLSAYMDGTKLLVYYTHTAREFNTGGIIIGSSVTPLQIIGPAIGTWQSTGVCDADCTKTDIPKEGITLVGGMLHTHLLGQAIKLQHIRDGKELPPILEDEHYDFNYQQERFMKQERLILPGDTMIVTCSYNTSHKVLPSFGGLRTTEEMCLAFMVYYPRAEIWACMSEPNFDGILESLGIEDYEKDSKNKTKGDKKGVNDVEVKEGEEIDEMQNLVDISMAKVFEKMTITKPFALKNMTLMRLLRERSLWRDEKVVSAMQEHMVRGKYRPLCLTNRDGKMHYAKLAEHEYPKYEPYVPPPTKCIKNVASAERPVNPKLQLKPKSEGD</sequence>
<dbReference type="GO" id="GO:0042421">
    <property type="term" value="P:norepinephrine biosynthetic process"/>
    <property type="evidence" value="ECO:0007669"/>
    <property type="project" value="TreeGrafter"/>
</dbReference>
<evidence type="ECO:0000259" key="6">
    <source>
        <dbReference type="Pfam" id="PF03712"/>
    </source>
</evidence>
<dbReference type="AlphaFoldDB" id="A0A2P2IGG7"/>
<dbReference type="InterPro" id="IPR008977">
    <property type="entry name" value="PHM/PNGase_F_dom_sf"/>
</dbReference>
<dbReference type="Gene3D" id="2.60.120.230">
    <property type="match status" value="1"/>
</dbReference>
<dbReference type="Pfam" id="PF03712">
    <property type="entry name" value="Cu2_monoox_C"/>
    <property type="match status" value="1"/>
</dbReference>
<dbReference type="EMBL" id="IACF01007526">
    <property type="protein sequence ID" value="LAB73109.1"/>
    <property type="molecule type" value="mRNA"/>
</dbReference>
<dbReference type="InterPro" id="IPR000945">
    <property type="entry name" value="DBH-like"/>
</dbReference>
<evidence type="ECO:0000313" key="7">
    <source>
        <dbReference type="EMBL" id="LAB73109.1"/>
    </source>
</evidence>
<evidence type="ECO:0000259" key="5">
    <source>
        <dbReference type="Pfam" id="PF01082"/>
    </source>
</evidence>
<proteinExistence type="evidence at transcript level"/>
<feature type="domain" description="Copper type II ascorbate-dependent monooxygenase C-terminal" evidence="6">
    <location>
        <begin position="129"/>
        <end position="273"/>
    </location>
</feature>
<dbReference type="PANTHER" id="PTHR10157">
    <property type="entry name" value="DOPAMINE BETA HYDROXYLASE RELATED"/>
    <property type="match status" value="1"/>
</dbReference>
<dbReference type="SUPFAM" id="SSF49742">
    <property type="entry name" value="PHM/PNGase F"/>
    <property type="match status" value="2"/>
</dbReference>
<feature type="domain" description="Copper type II ascorbate-dependent monooxygenase N-terminal" evidence="5">
    <location>
        <begin position="3"/>
        <end position="107"/>
    </location>
</feature>
<evidence type="ECO:0000256" key="3">
    <source>
        <dbReference type="ARBA" id="ARBA00023180"/>
    </source>
</evidence>
<evidence type="ECO:0000256" key="4">
    <source>
        <dbReference type="SAM" id="MobiDB-lite"/>
    </source>
</evidence>
<dbReference type="GO" id="GO:0004500">
    <property type="term" value="F:dopamine beta-monooxygenase activity"/>
    <property type="evidence" value="ECO:0007669"/>
    <property type="project" value="InterPro"/>
</dbReference>
<dbReference type="FunFam" id="2.60.120.230:FF:000001">
    <property type="entry name" value="Monooxygenase, DBH-like 1"/>
    <property type="match status" value="1"/>
</dbReference>
<dbReference type="InterPro" id="IPR036939">
    <property type="entry name" value="Cu2_ascorb_mOase_N_sf"/>
</dbReference>
<reference evidence="7" key="1">
    <citation type="journal article" date="2018" name="Biosci. Biotechnol. Biochem.">
        <title>Polysaccharide hydrolase of the hadal zone amphipods Hirondellea gigas.</title>
        <authorList>
            <person name="Kobayashi H."/>
            <person name="Nagahama T."/>
            <person name="Arai W."/>
            <person name="Sasagawa Y."/>
            <person name="Umeda M."/>
            <person name="Hayashi T."/>
            <person name="Nikaido I."/>
            <person name="Watanabe H."/>
            <person name="Oguri K."/>
            <person name="Kitazato H."/>
            <person name="Fujioka K."/>
            <person name="Kido Y."/>
            <person name="Takami H."/>
        </authorList>
    </citation>
    <scope>NUCLEOTIDE SEQUENCE</scope>
    <source>
        <tissue evidence="7">Whole body</tissue>
    </source>
</reference>
<keyword evidence="7" id="KW-0503">Monooxygenase</keyword>
<dbReference type="InterPro" id="IPR014784">
    <property type="entry name" value="Cu2_ascorb_mOase-like_C"/>
</dbReference>
<dbReference type="InterPro" id="IPR000323">
    <property type="entry name" value="Cu2_ascorb_mOase_N"/>
</dbReference>
<evidence type="ECO:0000256" key="1">
    <source>
        <dbReference type="ARBA" id="ARBA00010676"/>
    </source>
</evidence>
<dbReference type="GO" id="GO:0030667">
    <property type="term" value="C:secretory granule membrane"/>
    <property type="evidence" value="ECO:0007669"/>
    <property type="project" value="TreeGrafter"/>
</dbReference>
<dbReference type="GO" id="GO:0042420">
    <property type="term" value="P:dopamine catabolic process"/>
    <property type="evidence" value="ECO:0007669"/>
    <property type="project" value="TreeGrafter"/>
</dbReference>
<keyword evidence="7" id="KW-0560">Oxidoreductase</keyword>
<dbReference type="Gene3D" id="2.60.120.310">
    <property type="entry name" value="Copper type II, ascorbate-dependent monooxygenase, N-terminal domain"/>
    <property type="match status" value="1"/>
</dbReference>
<dbReference type="PANTHER" id="PTHR10157:SF23">
    <property type="entry name" value="MOXD1 HOMOLOG 1"/>
    <property type="match status" value="1"/>
</dbReference>
<evidence type="ECO:0000256" key="2">
    <source>
        <dbReference type="ARBA" id="ARBA00023157"/>
    </source>
</evidence>
<keyword evidence="2" id="KW-1015">Disulfide bond</keyword>
<protein>
    <submittedName>
        <fullName evidence="7">DBH-like monooxygenase protein 1</fullName>
    </submittedName>
</protein>